<dbReference type="EMBL" id="OX596097">
    <property type="protein sequence ID" value="CAI9693736.1"/>
    <property type="molecule type" value="Genomic_DNA"/>
</dbReference>
<proteinExistence type="predicted"/>
<reference evidence="1" key="1">
    <citation type="submission" date="2023-05" db="EMBL/GenBank/DDBJ databases">
        <authorList>
            <consortium name="ELIXIR-Norway"/>
        </authorList>
    </citation>
    <scope>NUCLEOTIDE SEQUENCE</scope>
</reference>
<gene>
    <name evidence="1" type="ORF">MRATA1EN3_LOCUS4949</name>
</gene>
<dbReference type="Proteomes" id="UP001162501">
    <property type="component" value="Chromosome 13"/>
</dbReference>
<evidence type="ECO:0000313" key="1">
    <source>
        <dbReference type="EMBL" id="CAI9693736.1"/>
    </source>
</evidence>
<evidence type="ECO:0000313" key="2">
    <source>
        <dbReference type="Proteomes" id="UP001162501"/>
    </source>
</evidence>
<organism evidence="1 2">
    <name type="scientific">Rangifer tarandus platyrhynchus</name>
    <name type="common">Svalbard reindeer</name>
    <dbReference type="NCBI Taxonomy" id="3082113"/>
    <lineage>
        <taxon>Eukaryota</taxon>
        <taxon>Metazoa</taxon>
        <taxon>Chordata</taxon>
        <taxon>Craniata</taxon>
        <taxon>Vertebrata</taxon>
        <taxon>Euteleostomi</taxon>
        <taxon>Mammalia</taxon>
        <taxon>Eutheria</taxon>
        <taxon>Laurasiatheria</taxon>
        <taxon>Artiodactyla</taxon>
        <taxon>Ruminantia</taxon>
        <taxon>Pecora</taxon>
        <taxon>Cervidae</taxon>
        <taxon>Odocoileinae</taxon>
        <taxon>Rangifer</taxon>
    </lineage>
</organism>
<protein>
    <submittedName>
        <fullName evidence="1">Uncharacterized protein</fullName>
    </submittedName>
</protein>
<name>A0ACB0DZQ4_RANTA</name>
<accession>A0ACB0DZQ4</accession>
<sequence>MLTVSAASDKRSLVFTERGGNPELWFRLVIRERFSPELEKKTDVPARKVRGVTEDKQANPQHPGEQRGGCRGGLDRGAGTCDGESAAVRLWLLFKALKLARFPGASGCPRENSTIRTLEKDGLCGLAEDKELEEEGGWQPWAGTGGKGHSRIRGALHACHPLTDVMVSGGLGRGPLVAVCRAREGRP</sequence>